<reference evidence="1" key="1">
    <citation type="submission" date="2021-01" db="EMBL/GenBank/DDBJ databases">
        <authorList>
            <consortium name="Genoscope - CEA"/>
            <person name="William W."/>
        </authorList>
    </citation>
    <scope>NUCLEOTIDE SEQUENCE</scope>
</reference>
<evidence type="ECO:0000313" key="2">
    <source>
        <dbReference type="Proteomes" id="UP000692954"/>
    </source>
</evidence>
<dbReference type="Proteomes" id="UP000692954">
    <property type="component" value="Unassembled WGS sequence"/>
</dbReference>
<dbReference type="EMBL" id="CAJJDN010000075">
    <property type="protein sequence ID" value="CAD8100939.1"/>
    <property type="molecule type" value="Genomic_DNA"/>
</dbReference>
<evidence type="ECO:0000313" key="1">
    <source>
        <dbReference type="EMBL" id="CAD8100939.1"/>
    </source>
</evidence>
<dbReference type="AlphaFoldDB" id="A0A8S1PD73"/>
<protein>
    <submittedName>
        <fullName evidence="1">Uncharacterized protein</fullName>
    </submittedName>
</protein>
<organism evidence="1 2">
    <name type="scientific">Paramecium sonneborni</name>
    <dbReference type="NCBI Taxonomy" id="65129"/>
    <lineage>
        <taxon>Eukaryota</taxon>
        <taxon>Sar</taxon>
        <taxon>Alveolata</taxon>
        <taxon>Ciliophora</taxon>
        <taxon>Intramacronucleata</taxon>
        <taxon>Oligohymenophorea</taxon>
        <taxon>Peniculida</taxon>
        <taxon>Parameciidae</taxon>
        <taxon>Paramecium</taxon>
    </lineage>
</organism>
<proteinExistence type="predicted"/>
<accession>A0A8S1PD73</accession>
<comment type="caution">
    <text evidence="1">The sequence shown here is derived from an EMBL/GenBank/DDBJ whole genome shotgun (WGS) entry which is preliminary data.</text>
</comment>
<name>A0A8S1PD73_9CILI</name>
<gene>
    <name evidence="1" type="ORF">PSON_ATCC_30995.1.T0750015</name>
</gene>
<keyword evidence="2" id="KW-1185">Reference proteome</keyword>
<sequence>MMKNYKHFIIFISGLKNGNINLQKLKINLERNTQSNQVNIFKVKFNFKKNFQDQMGDQTFWWKQSTVIENNIENNFKNNIESVLIDIKTGSFRHSDELQIKSYLSLINYQEIVKQNGMMYQKQVIQYGMIIYLKDDKVNQENIKLFTYSESMIQEQLDKRNKYLLSNHKSQSQDIEDFFNNLPDPNLEQLESGCSLCHHQFLCSYKNLNSQKSNQSLIELQQRKNIKKYDLTKMSEKSKQYLNIMLKDLTKEEFEHLYLKQFELTVEIQKEGDEYKLELLKLFDEKMLKIFEQFIKSNKILTIALYTETYQFTITKGLQYKQVDNLNKIFIIGKFQTDDFDKARYPFLIQYYNPFYSYKQIIVDLVGVFIQQTNTDSNVFKNKLQLNKLLIQEEKPQIEQQINNIEQNSSKEVQLCLNAKDYVLVQSGEQNKERMLFELLKVLENQKKHVLICVEKPKTLVKLCKHCPNKNILAIPQKNSDELKEINEYLIDYKCQDQQQINDIWNQKYFYFSICDDYSQNKFRFQEFDYCILYEASKILEPLCIICIWTSKKFILFGKSNEKPEVKSNSVSQLKISLFERLSKIAQETGVFIDIDEDHQQMNI</sequence>